<dbReference type="EMBL" id="BSXT01003087">
    <property type="protein sequence ID" value="GMF52430.1"/>
    <property type="molecule type" value="Genomic_DNA"/>
</dbReference>
<evidence type="ECO:0000256" key="1">
    <source>
        <dbReference type="SAM" id="MobiDB-lite"/>
    </source>
</evidence>
<gene>
    <name evidence="2" type="ORF">Pfra01_002146600</name>
</gene>
<comment type="caution">
    <text evidence="2">The sequence shown here is derived from an EMBL/GenBank/DDBJ whole genome shotgun (WGS) entry which is preliminary data.</text>
</comment>
<feature type="region of interest" description="Disordered" evidence="1">
    <location>
        <begin position="150"/>
        <end position="199"/>
    </location>
</feature>
<protein>
    <submittedName>
        <fullName evidence="2">Unnamed protein product</fullName>
    </submittedName>
</protein>
<evidence type="ECO:0000313" key="3">
    <source>
        <dbReference type="Proteomes" id="UP001165121"/>
    </source>
</evidence>
<organism evidence="2 3">
    <name type="scientific">Phytophthora fragariaefolia</name>
    <dbReference type="NCBI Taxonomy" id="1490495"/>
    <lineage>
        <taxon>Eukaryota</taxon>
        <taxon>Sar</taxon>
        <taxon>Stramenopiles</taxon>
        <taxon>Oomycota</taxon>
        <taxon>Peronosporomycetes</taxon>
        <taxon>Peronosporales</taxon>
        <taxon>Peronosporaceae</taxon>
        <taxon>Phytophthora</taxon>
    </lineage>
</organism>
<evidence type="ECO:0000313" key="2">
    <source>
        <dbReference type="EMBL" id="GMF52430.1"/>
    </source>
</evidence>
<feature type="region of interest" description="Disordered" evidence="1">
    <location>
        <begin position="1"/>
        <end position="103"/>
    </location>
</feature>
<sequence length="199" mass="21329">MTPEEEYTPAPTATEGATEVPTPEPTTVAPEDEYTPAPTATEGATEVPTPEPTTSAPVFAHDELSDEYSSSVMEQDDGSTVVTLNPGSWHVSATPAPTVDGSEMDEVASPKLQYVPTSAPTTKTYGGEEQVTPTTGVYDVLAPEAEIPLETVTPAPTAPFTEYEKTYPLQNNDREDYRQKDASDRNVHQPDSVNHPMCA</sequence>
<feature type="compositionally biased region" description="Polar residues" evidence="1">
    <location>
        <begin position="67"/>
        <end position="86"/>
    </location>
</feature>
<reference evidence="2" key="1">
    <citation type="submission" date="2023-04" db="EMBL/GenBank/DDBJ databases">
        <title>Phytophthora fragariaefolia NBRC 109709.</title>
        <authorList>
            <person name="Ichikawa N."/>
            <person name="Sato H."/>
            <person name="Tonouchi N."/>
        </authorList>
    </citation>
    <scope>NUCLEOTIDE SEQUENCE</scope>
    <source>
        <strain evidence="2">NBRC 109709</strain>
    </source>
</reference>
<accession>A0A9W7D1Q9</accession>
<dbReference type="AlphaFoldDB" id="A0A9W7D1Q9"/>
<dbReference type="Proteomes" id="UP001165121">
    <property type="component" value="Unassembled WGS sequence"/>
</dbReference>
<feature type="compositionally biased region" description="Low complexity" evidence="1">
    <location>
        <begin position="8"/>
        <end position="57"/>
    </location>
</feature>
<name>A0A9W7D1Q9_9STRA</name>
<proteinExistence type="predicted"/>
<feature type="compositionally biased region" description="Basic and acidic residues" evidence="1">
    <location>
        <begin position="172"/>
        <end position="188"/>
    </location>
</feature>
<keyword evidence="3" id="KW-1185">Reference proteome</keyword>